<proteinExistence type="predicted"/>
<gene>
    <name evidence="1" type="ordered locus">Desti_4091</name>
</gene>
<name>I4CAY8_DESTA</name>
<dbReference type="Proteomes" id="UP000006055">
    <property type="component" value="Chromosome"/>
</dbReference>
<evidence type="ECO:0000313" key="1">
    <source>
        <dbReference type="EMBL" id="AFM26729.1"/>
    </source>
</evidence>
<dbReference type="KEGG" id="dti:Desti_4091"/>
<reference evidence="2" key="1">
    <citation type="submission" date="2012-06" db="EMBL/GenBank/DDBJ databases">
        <title>Complete sequence of chromosome of Desulfomonile tiedjei DSM 6799.</title>
        <authorList>
            <person name="Lucas S."/>
            <person name="Copeland A."/>
            <person name="Lapidus A."/>
            <person name="Glavina del Rio T."/>
            <person name="Dalin E."/>
            <person name="Tice H."/>
            <person name="Bruce D."/>
            <person name="Goodwin L."/>
            <person name="Pitluck S."/>
            <person name="Peters L."/>
            <person name="Ovchinnikova G."/>
            <person name="Zeytun A."/>
            <person name="Lu M."/>
            <person name="Kyrpides N."/>
            <person name="Mavromatis K."/>
            <person name="Ivanova N."/>
            <person name="Brettin T."/>
            <person name="Detter J.C."/>
            <person name="Han C."/>
            <person name="Larimer F."/>
            <person name="Land M."/>
            <person name="Hauser L."/>
            <person name="Markowitz V."/>
            <person name="Cheng J.-F."/>
            <person name="Hugenholtz P."/>
            <person name="Woyke T."/>
            <person name="Wu D."/>
            <person name="Spring S."/>
            <person name="Schroeder M."/>
            <person name="Brambilla E."/>
            <person name="Klenk H.-P."/>
            <person name="Eisen J.A."/>
        </authorList>
    </citation>
    <scope>NUCLEOTIDE SEQUENCE [LARGE SCALE GENOMIC DNA]</scope>
    <source>
        <strain evidence="2">ATCC 49306 / DSM 6799 / DCB-1</strain>
    </source>
</reference>
<accession>I4CAY8</accession>
<organism evidence="1 2">
    <name type="scientific">Desulfomonile tiedjei (strain ATCC 49306 / DSM 6799 / DCB-1)</name>
    <dbReference type="NCBI Taxonomy" id="706587"/>
    <lineage>
        <taxon>Bacteria</taxon>
        <taxon>Pseudomonadati</taxon>
        <taxon>Thermodesulfobacteriota</taxon>
        <taxon>Desulfomonilia</taxon>
        <taxon>Desulfomonilales</taxon>
        <taxon>Desulfomonilaceae</taxon>
        <taxon>Desulfomonile</taxon>
    </lineage>
</organism>
<evidence type="ECO:0000313" key="2">
    <source>
        <dbReference type="Proteomes" id="UP000006055"/>
    </source>
</evidence>
<dbReference type="EMBL" id="CP003360">
    <property type="protein sequence ID" value="AFM26729.1"/>
    <property type="molecule type" value="Genomic_DNA"/>
</dbReference>
<dbReference type="HOGENOM" id="CLU_212590_0_0_7"/>
<sequence>MGGCRPPCRHIFNMINDIDRIDRQGRRSPLISYIRALDKRQNFSQSL</sequence>
<keyword evidence="2" id="KW-1185">Reference proteome</keyword>
<dbReference type="AlphaFoldDB" id="I4CAY8"/>
<protein>
    <submittedName>
        <fullName evidence="1">Uncharacterized protein</fullName>
    </submittedName>
</protein>